<keyword evidence="1" id="KW-0472">Membrane</keyword>
<evidence type="ECO:0000256" key="1">
    <source>
        <dbReference type="SAM" id="Phobius"/>
    </source>
</evidence>
<protein>
    <submittedName>
        <fullName evidence="2">Oidioi.mRNA.OKI2018_I69.XSR.g14462.t1.cds</fullName>
    </submittedName>
</protein>
<feature type="transmembrane region" description="Helical" evidence="1">
    <location>
        <begin position="227"/>
        <end position="243"/>
    </location>
</feature>
<name>A0ABN7SDW4_OIKDI</name>
<evidence type="ECO:0000313" key="2">
    <source>
        <dbReference type="EMBL" id="CAG5096066.1"/>
    </source>
</evidence>
<keyword evidence="3" id="KW-1185">Reference proteome</keyword>
<keyword evidence="1" id="KW-1133">Transmembrane helix</keyword>
<sequence length="295" mass="34592">MAEEVSINAGTGRTYEKCEELHGLAIYFERTGKYGDALDVCKQILLEPAAYEQPEKELIVYIFQMCDYLCEKIDDEPQRRFFKKCENEYFKQILINRSEFIKAKSTKMEEKEEDCKLLAQICEHENPALAITYLLKHRKGKTEKETEEFNEQFRRLMARSGANRYEENFRQHSVFAGNQVGADEGVKRRAPKILKKRGKERARSINNVTFEIPQVSYSQEKSRRRKIKAALIVVWSLFVWFAVNTYPLPKNISHMLQEIKASLIAVGMLVIINWRNEWWPNLGSEEVFVTKMKTL</sequence>
<accession>A0ABN7SDW4</accession>
<dbReference type="EMBL" id="OU015569">
    <property type="protein sequence ID" value="CAG5096066.1"/>
    <property type="molecule type" value="Genomic_DNA"/>
</dbReference>
<gene>
    <name evidence="2" type="ORF">OKIOD_LOCUS6020</name>
</gene>
<proteinExistence type="predicted"/>
<dbReference type="Proteomes" id="UP001158576">
    <property type="component" value="Chromosome XSR"/>
</dbReference>
<evidence type="ECO:0000313" key="3">
    <source>
        <dbReference type="Proteomes" id="UP001158576"/>
    </source>
</evidence>
<organism evidence="2 3">
    <name type="scientific">Oikopleura dioica</name>
    <name type="common">Tunicate</name>
    <dbReference type="NCBI Taxonomy" id="34765"/>
    <lineage>
        <taxon>Eukaryota</taxon>
        <taxon>Metazoa</taxon>
        <taxon>Chordata</taxon>
        <taxon>Tunicata</taxon>
        <taxon>Appendicularia</taxon>
        <taxon>Copelata</taxon>
        <taxon>Oikopleuridae</taxon>
        <taxon>Oikopleura</taxon>
    </lineage>
</organism>
<reference evidence="2 3" key="1">
    <citation type="submission" date="2021-04" db="EMBL/GenBank/DDBJ databases">
        <authorList>
            <person name="Bliznina A."/>
        </authorList>
    </citation>
    <scope>NUCLEOTIDE SEQUENCE [LARGE SCALE GENOMIC DNA]</scope>
</reference>
<keyword evidence="1" id="KW-0812">Transmembrane</keyword>